<sequence length="159" mass="18840">MLNNRILCHFLCYILIFILGGILITRFARLLSYLFFVDDYFTKHFNEMEPIFKLKNKKLAWVLSFLLPIPIICALYFLKFSNIGGFLSYLLLLTKPKTAFYTLSYIYFSEGLVFLIFILEQKLAKKLYKSKQRMILAALFYAILIICLFIILIKYMSTF</sequence>
<feature type="transmembrane region" description="Helical" evidence="1">
    <location>
        <begin position="98"/>
        <end position="119"/>
    </location>
</feature>
<gene>
    <name evidence="2" type="ORF">HMPREF9943_00833</name>
</gene>
<keyword evidence="1" id="KW-0472">Membrane</keyword>
<reference evidence="2 3" key="1">
    <citation type="submission" date="2013-02" db="EMBL/GenBank/DDBJ databases">
        <title>The Genome Sequence of Lactobacillus catenaformis F0143.</title>
        <authorList>
            <consortium name="The Broad Institute Genome Sequencing Platform"/>
            <person name="Earl A."/>
            <person name="Ward D."/>
            <person name="Feldgarden M."/>
            <person name="Gevers D."/>
            <person name="Izard J."/>
            <person name="Blanton J.M."/>
            <person name="Mathney J."/>
            <person name="Dewhirst F.E."/>
            <person name="Young S.K."/>
            <person name="Zeng Q."/>
            <person name="Gargeya S."/>
            <person name="Fitzgerald M."/>
            <person name="Haas B."/>
            <person name="Abouelleil A."/>
            <person name="Alvarado L."/>
            <person name="Arachchi H.M."/>
            <person name="Berlin A."/>
            <person name="Chapman S.B."/>
            <person name="Gearin G."/>
            <person name="Goldberg J."/>
            <person name="Griggs A."/>
            <person name="Gujja S."/>
            <person name="Hansen M."/>
            <person name="Heiman D."/>
            <person name="Howarth C."/>
            <person name="Larimer J."/>
            <person name="Lui A."/>
            <person name="MacDonald P.J.P."/>
            <person name="McCowen C."/>
            <person name="Montmayeur A."/>
            <person name="Murphy C."/>
            <person name="Neiman D."/>
            <person name="Pearson M."/>
            <person name="Priest M."/>
            <person name="Roberts A."/>
            <person name="Saif S."/>
            <person name="Shea T."/>
            <person name="Sisk P."/>
            <person name="Stolte C."/>
            <person name="Sykes S."/>
            <person name="Wortman J."/>
            <person name="Nusbaum C."/>
            <person name="Birren B."/>
        </authorList>
    </citation>
    <scope>NUCLEOTIDE SEQUENCE [LARGE SCALE GENOMIC DNA]</scope>
    <source>
        <strain evidence="2 3">OT 569</strain>
    </source>
</reference>
<accession>M2Q3E6</accession>
<name>M2Q3E6_9FIRM</name>
<feature type="transmembrane region" description="Helical" evidence="1">
    <location>
        <begin position="135"/>
        <end position="156"/>
    </location>
</feature>
<proteinExistence type="predicted"/>
<organism evidence="2 3">
    <name type="scientific">Eggerthia catenaformis OT 569 = DSM 20559</name>
    <dbReference type="NCBI Taxonomy" id="999415"/>
    <lineage>
        <taxon>Bacteria</taxon>
        <taxon>Bacillati</taxon>
        <taxon>Bacillota</taxon>
        <taxon>Erysipelotrichia</taxon>
        <taxon>Erysipelotrichales</taxon>
        <taxon>Coprobacillaceae</taxon>
        <taxon>Eggerthia</taxon>
    </lineage>
</organism>
<feature type="transmembrane region" description="Helical" evidence="1">
    <location>
        <begin position="6"/>
        <end position="25"/>
    </location>
</feature>
<dbReference type="EMBL" id="AGEJ01000013">
    <property type="protein sequence ID" value="EMD16791.1"/>
    <property type="molecule type" value="Genomic_DNA"/>
</dbReference>
<dbReference type="AlphaFoldDB" id="M2Q3E6"/>
<dbReference type="RefSeq" id="WP_004802331.1">
    <property type="nucleotide sequence ID" value="NZ_KB446647.1"/>
</dbReference>
<protein>
    <submittedName>
        <fullName evidence="2">Uncharacterized protein</fullName>
    </submittedName>
</protein>
<evidence type="ECO:0000313" key="3">
    <source>
        <dbReference type="Proteomes" id="UP000011758"/>
    </source>
</evidence>
<evidence type="ECO:0000256" key="1">
    <source>
        <dbReference type="SAM" id="Phobius"/>
    </source>
</evidence>
<dbReference type="BioCyc" id="ECAT999415-HMP:GTTI-856-MONOMER"/>
<dbReference type="eggNOG" id="ENOG5033WM5">
    <property type="taxonomic scope" value="Bacteria"/>
</dbReference>
<comment type="caution">
    <text evidence="2">The sequence shown here is derived from an EMBL/GenBank/DDBJ whole genome shotgun (WGS) entry which is preliminary data.</text>
</comment>
<dbReference type="Proteomes" id="UP000011758">
    <property type="component" value="Unassembled WGS sequence"/>
</dbReference>
<keyword evidence="1" id="KW-0812">Transmembrane</keyword>
<dbReference type="OrthoDB" id="3034849at2"/>
<keyword evidence="3" id="KW-1185">Reference proteome</keyword>
<feature type="transmembrane region" description="Helical" evidence="1">
    <location>
        <begin position="59"/>
        <end position="78"/>
    </location>
</feature>
<evidence type="ECO:0000313" key="2">
    <source>
        <dbReference type="EMBL" id="EMD16791.1"/>
    </source>
</evidence>
<keyword evidence="1" id="KW-1133">Transmembrane helix</keyword>